<keyword evidence="1" id="KW-0472">Membrane</keyword>
<feature type="transmembrane region" description="Helical" evidence="1">
    <location>
        <begin position="101"/>
        <end position="125"/>
    </location>
</feature>
<name>A0A6M0R7Y2_9CLOT</name>
<feature type="transmembrane region" description="Helical" evidence="1">
    <location>
        <begin position="131"/>
        <end position="155"/>
    </location>
</feature>
<protein>
    <submittedName>
        <fullName evidence="2">ECF transporter S component</fullName>
    </submittedName>
</protein>
<comment type="caution">
    <text evidence="2">The sequence shown here is derived from an EMBL/GenBank/DDBJ whole genome shotgun (WGS) entry which is preliminary data.</text>
</comment>
<gene>
    <name evidence="2" type="ORF">FDF74_03830</name>
</gene>
<sequence>MNKVSSYKVSAVGLGVALNVIGTLIAYSLKIPILMDSLGTIMISSLIGPIYGAATGILSSLVSGVTFDIYSLYFAPVQIFVALLSAIIFKKGYMKGKKRFLGVFLISIVSAFTGAVIAAFVFGGITSSSSSYIVILLYNLGLNKVLSVFTVQFLIDYVDRFLSVSLVVPVVNALPTTLKQKLIKEL</sequence>
<feature type="transmembrane region" description="Helical" evidence="1">
    <location>
        <begin position="6"/>
        <end position="29"/>
    </location>
</feature>
<organism evidence="2 3">
    <name type="scientific">Clostridium niameyense</name>
    <dbReference type="NCBI Taxonomy" id="1622073"/>
    <lineage>
        <taxon>Bacteria</taxon>
        <taxon>Bacillati</taxon>
        <taxon>Bacillota</taxon>
        <taxon>Clostridia</taxon>
        <taxon>Eubacteriales</taxon>
        <taxon>Clostridiaceae</taxon>
        <taxon>Clostridium</taxon>
    </lineage>
</organism>
<reference evidence="2 3" key="1">
    <citation type="submission" date="2019-04" db="EMBL/GenBank/DDBJ databases">
        <title>Genome sequencing of Clostridium botulinum Groups I-IV and Clostridium butyricum.</title>
        <authorList>
            <person name="Brunt J."/>
            <person name="Van Vliet A.H.M."/>
            <person name="Stringer S.C."/>
            <person name="Carter A.T."/>
            <person name="Peck M.W."/>
        </authorList>
    </citation>
    <scope>NUCLEOTIDE SEQUENCE [LARGE SCALE GENOMIC DNA]</scope>
    <source>
        <strain evidence="2 3">IFR 18/094</strain>
    </source>
</reference>
<dbReference type="EMBL" id="SXDP01000002">
    <property type="protein sequence ID" value="NEZ46341.1"/>
    <property type="molecule type" value="Genomic_DNA"/>
</dbReference>
<proteinExistence type="predicted"/>
<dbReference type="RefSeq" id="WP_163248599.1">
    <property type="nucleotide sequence ID" value="NZ_SXDP01000002.1"/>
</dbReference>
<evidence type="ECO:0000256" key="1">
    <source>
        <dbReference type="SAM" id="Phobius"/>
    </source>
</evidence>
<dbReference type="Gene3D" id="1.10.1760.20">
    <property type="match status" value="1"/>
</dbReference>
<keyword evidence="1" id="KW-0812">Transmembrane</keyword>
<feature type="transmembrane region" description="Helical" evidence="1">
    <location>
        <begin position="41"/>
        <end position="63"/>
    </location>
</feature>
<dbReference type="AlphaFoldDB" id="A0A6M0R7Y2"/>
<feature type="transmembrane region" description="Helical" evidence="1">
    <location>
        <begin position="69"/>
        <end position="89"/>
    </location>
</feature>
<accession>A0A6M0R7Y2</accession>
<keyword evidence="1" id="KW-1133">Transmembrane helix</keyword>
<evidence type="ECO:0000313" key="3">
    <source>
        <dbReference type="Proteomes" id="UP000473885"/>
    </source>
</evidence>
<keyword evidence="3" id="KW-1185">Reference proteome</keyword>
<dbReference type="Proteomes" id="UP000473885">
    <property type="component" value="Unassembled WGS sequence"/>
</dbReference>
<evidence type="ECO:0000313" key="2">
    <source>
        <dbReference type="EMBL" id="NEZ46341.1"/>
    </source>
</evidence>